<dbReference type="GO" id="GO:0016829">
    <property type="term" value="F:lyase activity"/>
    <property type="evidence" value="ECO:0007669"/>
    <property type="project" value="UniProtKB-KW"/>
</dbReference>
<keyword evidence="6" id="KW-1185">Reference proteome</keyword>
<evidence type="ECO:0000313" key="6">
    <source>
        <dbReference type="Proteomes" id="UP000607559"/>
    </source>
</evidence>
<keyword evidence="1 3" id="KW-0732">Signal</keyword>
<sequence length="915" mass="97593">MKPFYFLLFLLLGTTLASAQTSFIHPGGLHTQTDLDRMKTNVAAGAHPWIDDWNVLITDAQAQNTYKAAPNANMGANRQRADADAHAAYLNALRWYISGDTTYANCAVRICNAWSSTVNQVPTGNNIPGLSGIPIFDFALAAEVLRIYSGWSSSDFTRFKNMMETYLYPVCHDFLTNHNGACISSYWANWDICNIGSLIAMGVLCDDTAKYNEGVSYFKNGAGNGSIGNAVYYLYSSTLGQWQESGRDQEHAQLGVGMTAYLCQVAWNQGLDLFGYNSNRLLAGAEYVAQTNLWNTVPYTFYTNCQNARQDWVSINGRGRLDDRPIWELLYNHYVVQQGLSAPHVQAMAQLMRPEHGSTDHFGYGTLTFTRSATSSPYPPSPTPAAPTGVSATAGVGRVTLNWTLPSGNTVQGYNVQRSTTSGGPYTSIASWTANTTPQYTDATVTNGTTYYYVLAAINQSGTGSNSTQVSATPLVTGALPSAWSRQDIGTVSAAGSASYANVSGGTFLVSGSGNGIGGTADGLSYAYESVTGDATITARIWSISGTLSRTGVMIRETLDPGASTLVMKVGDVGWREAGFGTRSTTGGSMTWIGGNDYTVLPAWFRLQRAGNTFTAYESSDGLTWFTVGTSTVSMANAYYIGLAASSGSTTGALDATTFDNVTITSGPVANGTYRLVNRNSGKVMDVYGQGTANGTNVDQYTWNGGTNQQWKVSDLGNGEYSIFGVQSGKSLDITGNSTADGANVEIWTSNGGANQQFSFTMTDSGYFRITPLNSGKAVEVAGNSTANGGNVDQWTYNGGNNQQWKLVDATAAATAAEATAHIGRGLMLDSLATASGNGVIIYPNPVTDLLTVKLGADLEKGVIITLYDVNGHVMSRSAVKSAEYQLPFAKLPSGIYFIQVSKDAQSITRKIIKK</sequence>
<dbReference type="InterPro" id="IPR000772">
    <property type="entry name" value="Ricin_B_lectin"/>
</dbReference>
<organism evidence="5 6">
    <name type="scientific">Puia dinghuensis</name>
    <dbReference type="NCBI Taxonomy" id="1792502"/>
    <lineage>
        <taxon>Bacteria</taxon>
        <taxon>Pseudomonadati</taxon>
        <taxon>Bacteroidota</taxon>
        <taxon>Chitinophagia</taxon>
        <taxon>Chitinophagales</taxon>
        <taxon>Chitinophagaceae</taxon>
        <taxon>Puia</taxon>
    </lineage>
</organism>
<dbReference type="InterPro" id="IPR026444">
    <property type="entry name" value="Secre_tail"/>
</dbReference>
<dbReference type="SUPFAM" id="SSF48230">
    <property type="entry name" value="Chondroitin AC/alginate lyase"/>
    <property type="match status" value="1"/>
</dbReference>
<dbReference type="RefSeq" id="WP_188931447.1">
    <property type="nucleotide sequence ID" value="NZ_BMJC01000002.1"/>
</dbReference>
<dbReference type="EMBL" id="BMJC01000002">
    <property type="protein sequence ID" value="GGA98307.1"/>
    <property type="molecule type" value="Genomic_DNA"/>
</dbReference>
<name>A0A8J2UCE6_9BACT</name>
<dbReference type="SUPFAM" id="SSF50370">
    <property type="entry name" value="Ricin B-like lectins"/>
    <property type="match status" value="1"/>
</dbReference>
<dbReference type="SUPFAM" id="SSF49265">
    <property type="entry name" value="Fibronectin type III"/>
    <property type="match status" value="1"/>
</dbReference>
<dbReference type="GO" id="GO:0042597">
    <property type="term" value="C:periplasmic space"/>
    <property type="evidence" value="ECO:0007669"/>
    <property type="project" value="InterPro"/>
</dbReference>
<dbReference type="InterPro" id="IPR008929">
    <property type="entry name" value="Chondroitin_lyas"/>
</dbReference>
<accession>A0A8J2UCE6</accession>
<evidence type="ECO:0000313" key="5">
    <source>
        <dbReference type="EMBL" id="GGA98307.1"/>
    </source>
</evidence>
<dbReference type="CDD" id="cd00063">
    <property type="entry name" value="FN3"/>
    <property type="match status" value="1"/>
</dbReference>
<gene>
    <name evidence="5" type="ORF">GCM10011511_22020</name>
</gene>
<dbReference type="Pfam" id="PF14200">
    <property type="entry name" value="RicinB_lectin_2"/>
    <property type="match status" value="2"/>
</dbReference>
<dbReference type="InterPro" id="IPR003961">
    <property type="entry name" value="FN3_dom"/>
</dbReference>
<dbReference type="InterPro" id="IPR035992">
    <property type="entry name" value="Ricin_B-like_lectins"/>
</dbReference>
<dbReference type="AlphaFoldDB" id="A0A8J2UCE6"/>
<dbReference type="Proteomes" id="UP000607559">
    <property type="component" value="Unassembled WGS sequence"/>
</dbReference>
<feature type="signal peptide" evidence="3">
    <location>
        <begin position="1"/>
        <end position="19"/>
    </location>
</feature>
<evidence type="ECO:0000256" key="3">
    <source>
        <dbReference type="SAM" id="SignalP"/>
    </source>
</evidence>
<proteinExistence type="predicted"/>
<dbReference type="Pfam" id="PF18962">
    <property type="entry name" value="Por_Secre_tail"/>
    <property type="match status" value="1"/>
</dbReference>
<evidence type="ECO:0000256" key="1">
    <source>
        <dbReference type="ARBA" id="ARBA00022729"/>
    </source>
</evidence>
<dbReference type="Gene3D" id="2.80.10.50">
    <property type="match status" value="2"/>
</dbReference>
<evidence type="ECO:0000256" key="2">
    <source>
        <dbReference type="ARBA" id="ARBA00023239"/>
    </source>
</evidence>
<dbReference type="Gene3D" id="2.60.120.200">
    <property type="match status" value="1"/>
</dbReference>
<dbReference type="NCBIfam" id="TIGR04183">
    <property type="entry name" value="Por_Secre_tail"/>
    <property type="match status" value="1"/>
</dbReference>
<dbReference type="InterPro" id="IPR036116">
    <property type="entry name" value="FN3_sf"/>
</dbReference>
<dbReference type="InterPro" id="IPR008397">
    <property type="entry name" value="Alginate_lyase_dom"/>
</dbReference>
<protein>
    <recommendedName>
        <fullName evidence="4">Fibronectin type-III domain-containing protein</fullName>
    </recommendedName>
</protein>
<comment type="caution">
    <text evidence="5">The sequence shown here is derived from an EMBL/GenBank/DDBJ whole genome shotgun (WGS) entry which is preliminary data.</text>
</comment>
<dbReference type="Gene3D" id="2.60.40.10">
    <property type="entry name" value="Immunoglobulins"/>
    <property type="match status" value="1"/>
</dbReference>
<feature type="chain" id="PRO_5035150307" description="Fibronectin type-III domain-containing protein" evidence="3">
    <location>
        <begin position="20"/>
        <end position="915"/>
    </location>
</feature>
<reference evidence="5" key="2">
    <citation type="submission" date="2020-09" db="EMBL/GenBank/DDBJ databases">
        <authorList>
            <person name="Sun Q."/>
            <person name="Zhou Y."/>
        </authorList>
    </citation>
    <scope>NUCLEOTIDE SEQUENCE</scope>
    <source>
        <strain evidence="5">CGMCC 1.15448</strain>
    </source>
</reference>
<dbReference type="Gene3D" id="1.50.10.100">
    <property type="entry name" value="Chondroitin AC/alginate lyase"/>
    <property type="match status" value="1"/>
</dbReference>
<dbReference type="SMART" id="SM00458">
    <property type="entry name" value="RICIN"/>
    <property type="match status" value="1"/>
</dbReference>
<feature type="domain" description="Fibronectin type-III" evidence="4">
    <location>
        <begin position="383"/>
        <end position="477"/>
    </location>
</feature>
<dbReference type="Pfam" id="PF05426">
    <property type="entry name" value="Alginate_lyase"/>
    <property type="match status" value="1"/>
</dbReference>
<dbReference type="InterPro" id="IPR013783">
    <property type="entry name" value="Ig-like_fold"/>
</dbReference>
<dbReference type="PROSITE" id="PS50853">
    <property type="entry name" value="FN3"/>
    <property type="match status" value="1"/>
</dbReference>
<reference evidence="5" key="1">
    <citation type="journal article" date="2014" name="Int. J. Syst. Evol. Microbiol.">
        <title>Complete genome sequence of Corynebacterium casei LMG S-19264T (=DSM 44701T), isolated from a smear-ripened cheese.</title>
        <authorList>
            <consortium name="US DOE Joint Genome Institute (JGI-PGF)"/>
            <person name="Walter F."/>
            <person name="Albersmeier A."/>
            <person name="Kalinowski J."/>
            <person name="Ruckert C."/>
        </authorList>
    </citation>
    <scope>NUCLEOTIDE SEQUENCE</scope>
    <source>
        <strain evidence="5">CGMCC 1.15448</strain>
    </source>
</reference>
<evidence type="ECO:0000259" key="4">
    <source>
        <dbReference type="PROSITE" id="PS50853"/>
    </source>
</evidence>
<dbReference type="PROSITE" id="PS50231">
    <property type="entry name" value="RICIN_B_LECTIN"/>
    <property type="match status" value="1"/>
</dbReference>
<keyword evidence="2" id="KW-0456">Lyase</keyword>
<dbReference type="SMART" id="SM00060">
    <property type="entry name" value="FN3"/>
    <property type="match status" value="1"/>
</dbReference>